<dbReference type="Proteomes" id="UP000202427">
    <property type="component" value="Segment"/>
</dbReference>
<protein>
    <submittedName>
        <fullName evidence="1">Protein kinase interacting protein</fullName>
    </submittedName>
</protein>
<dbReference type="Pfam" id="PF06878">
    <property type="entry name" value="Pkip-1"/>
    <property type="match status" value="1"/>
</dbReference>
<proteinExistence type="predicted"/>
<name>A0A0B4UL77_9ABAC</name>
<sequence length="171" mass="19281">MDCDLFAAVKKGRALLNTALNQQEKKINKYFAKPSENNVEKMLMLAADIHGQIEQMEALLSIAHADDEEKLEFAKDCSDLDFDSAELICVCEQSDLSYFAMKYDAAKVLALYPVAYDSFLKHGEQLINAVRRLNAENATVNNMVKNKCVIIKHLCAMEYLIDPLVNNKNTN</sequence>
<reference evidence="1 2" key="1">
    <citation type="journal article" date="2009" name="J. Invertebr. Pathol.">
        <title>Identification of a new nucleopolyhedrovirus from naturally-infected Condylorrhiza vestigialis (Guenee) (Lepidoptera: Crambidae) larvae on poplar plantations in South Brazil.</title>
        <authorList>
            <person name="Castro M.E."/>
            <person name="Ribeiro Z.M."/>
            <person name="Santos A.C."/>
            <person name="Souza M.L."/>
            <person name="Machado E.B."/>
            <person name="Sousa N.J."/>
            <person name="Moscardi F."/>
        </authorList>
    </citation>
    <scope>NUCLEOTIDE SEQUENCE [LARGE SCALE GENOMIC DNA]</scope>
</reference>
<keyword evidence="1" id="KW-0808">Transferase</keyword>
<gene>
    <name evidence="1" type="primary">ORF-102</name>
</gene>
<dbReference type="GO" id="GO:0016301">
    <property type="term" value="F:kinase activity"/>
    <property type="evidence" value="ECO:0007669"/>
    <property type="project" value="UniProtKB-KW"/>
</dbReference>
<dbReference type="GeneID" id="23301740"/>
<evidence type="ECO:0000313" key="1">
    <source>
        <dbReference type="EMBL" id="AJD09267.1"/>
    </source>
</evidence>
<dbReference type="InterPro" id="IPR009672">
    <property type="entry name" value="Pkip-1"/>
</dbReference>
<dbReference type="RefSeq" id="YP_009118585.1">
    <property type="nucleotide sequence ID" value="NC_026430.1"/>
</dbReference>
<dbReference type="EMBL" id="KJ631623">
    <property type="protein sequence ID" value="AJD09267.1"/>
    <property type="molecule type" value="Genomic_DNA"/>
</dbReference>
<dbReference type="OrthoDB" id="12745at10239"/>
<dbReference type="KEGG" id="vg:23301740"/>
<organism evidence="1 2">
    <name type="scientific">Condylorrhiza vestigialis mutiple nucleopolyhedrovirus</name>
    <dbReference type="NCBI Taxonomy" id="1592576"/>
    <lineage>
        <taxon>Viruses</taxon>
        <taxon>Viruses incertae sedis</taxon>
        <taxon>Naldaviricetes</taxon>
        <taxon>Lefavirales</taxon>
        <taxon>Baculoviridae</taxon>
        <taxon>Alphabaculovirus</taxon>
        <taxon>Alphabaculovirus covestigialis</taxon>
    </lineage>
</organism>
<keyword evidence="2" id="KW-1185">Reference proteome</keyword>
<accession>A0A0B4UL77</accession>
<keyword evidence="1" id="KW-0418">Kinase</keyword>
<evidence type="ECO:0000313" key="2">
    <source>
        <dbReference type="Proteomes" id="UP000202427"/>
    </source>
</evidence>